<organism evidence="1 2">
    <name type="scientific">Heyndrickxia coagulans</name>
    <name type="common">Weizmannia coagulans</name>
    <dbReference type="NCBI Taxonomy" id="1398"/>
    <lineage>
        <taxon>Bacteria</taxon>
        <taxon>Bacillati</taxon>
        <taxon>Bacillota</taxon>
        <taxon>Bacilli</taxon>
        <taxon>Bacillales</taxon>
        <taxon>Bacillaceae</taxon>
        <taxon>Heyndrickxia</taxon>
    </lineage>
</organism>
<evidence type="ECO:0000313" key="1">
    <source>
        <dbReference type="EMBL" id="KWZ85656.1"/>
    </source>
</evidence>
<sequence>MFIRINSTAKKMENQPESFWIILQNGGRHRNDGNDESRVVAKVKKCPNLW</sequence>
<protein>
    <submittedName>
        <fullName evidence="1">Uncharacterized protein</fullName>
    </submittedName>
</protein>
<name>A0A133L1F5_HEYCO</name>
<dbReference type="Proteomes" id="UP000070376">
    <property type="component" value="Unassembled WGS sequence"/>
</dbReference>
<proteinExistence type="predicted"/>
<dbReference type="PATRIC" id="fig|1398.22.peg.310"/>
<accession>A0A133L1F5</accession>
<reference evidence="2" key="1">
    <citation type="submission" date="2016-01" db="EMBL/GenBank/DDBJ databases">
        <authorList>
            <person name="Mitreva M."/>
            <person name="Pepin K.H."/>
            <person name="Mihindukulasuriya K.A."/>
            <person name="Fulton R."/>
            <person name="Fronick C."/>
            <person name="O'Laughlin M."/>
            <person name="Miner T."/>
            <person name="Herter B."/>
            <person name="Rosa B.A."/>
            <person name="Cordes M."/>
            <person name="Tomlinson C."/>
            <person name="Wollam A."/>
            <person name="Palsikar V.B."/>
            <person name="Mardis E.R."/>
            <person name="Wilson R.K."/>
        </authorList>
    </citation>
    <scope>NUCLEOTIDE SEQUENCE [LARGE SCALE GENOMIC DNA]</scope>
    <source>
        <strain evidence="2">GED7749B</strain>
    </source>
</reference>
<dbReference type="EMBL" id="LRPN01000013">
    <property type="protein sequence ID" value="KWZ85656.1"/>
    <property type="molecule type" value="Genomic_DNA"/>
</dbReference>
<evidence type="ECO:0000313" key="2">
    <source>
        <dbReference type="Proteomes" id="UP000070376"/>
    </source>
</evidence>
<gene>
    <name evidence="1" type="ORF">HMPREF3213_00316</name>
</gene>
<dbReference type="AlphaFoldDB" id="A0A133L1F5"/>
<comment type="caution">
    <text evidence="1">The sequence shown here is derived from an EMBL/GenBank/DDBJ whole genome shotgun (WGS) entry which is preliminary data.</text>
</comment>